<feature type="transmembrane region" description="Helical" evidence="7">
    <location>
        <begin position="70"/>
        <end position="91"/>
    </location>
</feature>
<feature type="transmembrane region" description="Helical" evidence="7">
    <location>
        <begin position="12"/>
        <end position="31"/>
    </location>
</feature>
<feature type="domain" description="YetF C-terminal" evidence="8">
    <location>
        <begin position="87"/>
        <end position="157"/>
    </location>
</feature>
<protein>
    <submittedName>
        <fullName evidence="10">DUF421 domain-containing protein</fullName>
    </submittedName>
</protein>
<keyword evidence="6 7" id="KW-0472">Membrane</keyword>
<keyword evidence="4 7" id="KW-0812">Transmembrane</keyword>
<name>A0A3N5DCJ6_9SPHN</name>
<comment type="caution">
    <text evidence="10">The sequence shown here is derived from an EMBL/GenBank/DDBJ whole genome shotgun (WGS) entry which is preliminary data.</text>
</comment>
<dbReference type="PANTHER" id="PTHR34582:SF6">
    <property type="entry name" value="UPF0702 TRANSMEMBRANE PROTEIN YCAP"/>
    <property type="match status" value="1"/>
</dbReference>
<dbReference type="InterPro" id="IPR007353">
    <property type="entry name" value="DUF421"/>
</dbReference>
<dbReference type="RefSeq" id="WP_123882336.1">
    <property type="nucleotide sequence ID" value="NZ_RPFZ01000001.1"/>
</dbReference>
<keyword evidence="3" id="KW-1003">Cell membrane</keyword>
<dbReference type="InterPro" id="IPR048454">
    <property type="entry name" value="YetF_N"/>
</dbReference>
<dbReference type="EMBL" id="RPFZ01000001">
    <property type="protein sequence ID" value="RPF72538.1"/>
    <property type="molecule type" value="Genomic_DNA"/>
</dbReference>
<comment type="similarity">
    <text evidence="2">Belongs to the UPF0702 family.</text>
</comment>
<evidence type="ECO:0000313" key="11">
    <source>
        <dbReference type="Proteomes" id="UP000275232"/>
    </source>
</evidence>
<gene>
    <name evidence="10" type="ORF">EG799_13550</name>
</gene>
<dbReference type="Pfam" id="PF20730">
    <property type="entry name" value="YetF_N"/>
    <property type="match status" value="1"/>
</dbReference>
<organism evidence="10 11">
    <name type="scientific">Aurantiacibacter spongiae</name>
    <dbReference type="NCBI Taxonomy" id="2488860"/>
    <lineage>
        <taxon>Bacteria</taxon>
        <taxon>Pseudomonadati</taxon>
        <taxon>Pseudomonadota</taxon>
        <taxon>Alphaproteobacteria</taxon>
        <taxon>Sphingomonadales</taxon>
        <taxon>Erythrobacteraceae</taxon>
        <taxon>Aurantiacibacter</taxon>
    </lineage>
</organism>
<keyword evidence="11" id="KW-1185">Reference proteome</keyword>
<evidence type="ECO:0000256" key="6">
    <source>
        <dbReference type="ARBA" id="ARBA00023136"/>
    </source>
</evidence>
<evidence type="ECO:0000256" key="7">
    <source>
        <dbReference type="SAM" id="Phobius"/>
    </source>
</evidence>
<keyword evidence="5 7" id="KW-1133">Transmembrane helix</keyword>
<dbReference type="OrthoDB" id="9793799at2"/>
<dbReference type="PANTHER" id="PTHR34582">
    <property type="entry name" value="UPF0702 TRANSMEMBRANE PROTEIN YCAP"/>
    <property type="match status" value="1"/>
</dbReference>
<accession>A0A3N5DCJ6</accession>
<evidence type="ECO:0000256" key="2">
    <source>
        <dbReference type="ARBA" id="ARBA00006448"/>
    </source>
</evidence>
<dbReference type="AlphaFoldDB" id="A0A3N5DCJ6"/>
<evidence type="ECO:0000259" key="8">
    <source>
        <dbReference type="Pfam" id="PF04239"/>
    </source>
</evidence>
<dbReference type="GO" id="GO:0005886">
    <property type="term" value="C:plasma membrane"/>
    <property type="evidence" value="ECO:0007669"/>
    <property type="project" value="UniProtKB-SubCell"/>
</dbReference>
<dbReference type="InterPro" id="IPR023090">
    <property type="entry name" value="UPF0702_alpha/beta_dom_sf"/>
</dbReference>
<evidence type="ECO:0000256" key="5">
    <source>
        <dbReference type="ARBA" id="ARBA00022989"/>
    </source>
</evidence>
<sequence>MWFDDWNDIVRVAASTGAIYVTLVLILRVVGKRSLSKLNIFDLVVTVALGSTLASIMLNKDISVTEGAVAFIALCGLQWLVAWASLRVTWFKRLIRSDPRMLLHDGKFLDRAMRDERIMRIEVMSVIRKQGYADLEDIAAVVLETDGDFSVIPRSNASTRSALETIPGEDYTPDSEARPAR</sequence>
<evidence type="ECO:0000259" key="9">
    <source>
        <dbReference type="Pfam" id="PF20730"/>
    </source>
</evidence>
<reference evidence="10 11" key="1">
    <citation type="submission" date="2018-11" db="EMBL/GenBank/DDBJ databases">
        <title>Erythrobacter spongiae sp. nov., isolated from a marine sponge.</title>
        <authorList>
            <person name="Zhuang L."/>
            <person name="Luo L."/>
        </authorList>
    </citation>
    <scope>NUCLEOTIDE SEQUENCE [LARGE SCALE GENOMIC DNA]</scope>
    <source>
        <strain evidence="10 11">HN-E23</strain>
    </source>
</reference>
<evidence type="ECO:0000256" key="4">
    <source>
        <dbReference type="ARBA" id="ARBA00022692"/>
    </source>
</evidence>
<evidence type="ECO:0000313" key="10">
    <source>
        <dbReference type="EMBL" id="RPF72538.1"/>
    </source>
</evidence>
<dbReference type="Proteomes" id="UP000275232">
    <property type="component" value="Unassembled WGS sequence"/>
</dbReference>
<feature type="transmembrane region" description="Helical" evidence="7">
    <location>
        <begin position="38"/>
        <end position="58"/>
    </location>
</feature>
<dbReference type="Pfam" id="PF04239">
    <property type="entry name" value="DUF421"/>
    <property type="match status" value="1"/>
</dbReference>
<dbReference type="Gene3D" id="3.30.240.20">
    <property type="entry name" value="bsu07140 like domains"/>
    <property type="match status" value="1"/>
</dbReference>
<evidence type="ECO:0000256" key="3">
    <source>
        <dbReference type="ARBA" id="ARBA00022475"/>
    </source>
</evidence>
<feature type="domain" description="YetF-like N-terminal transmembrane" evidence="9">
    <location>
        <begin position="21"/>
        <end position="79"/>
    </location>
</feature>
<proteinExistence type="inferred from homology"/>
<evidence type="ECO:0000256" key="1">
    <source>
        <dbReference type="ARBA" id="ARBA00004651"/>
    </source>
</evidence>
<comment type="subcellular location">
    <subcellularLocation>
        <location evidence="1">Cell membrane</location>
        <topology evidence="1">Multi-pass membrane protein</topology>
    </subcellularLocation>
</comment>